<sequence>MRILLVEDDDRIAKPLAEDLRHQHYVVDVAADGESGWHYTQTADYELILLDLMLPRLDGISLCQQLRRSGYSGFVLMLTAKDTLTDKVMGLDAGADDYVVKPFELDELAARIRALCRRPPQIQPSILKQGALQLDPIHHHAHYGETLLDLTPKEYILLEHLLQHPGQVFTRAMLLDRLWELDRASSEGTVKTHISNLRCKLKAAGGSDQLIETLYGVGYRLNPLLHS</sequence>
<dbReference type="SUPFAM" id="SSF46894">
    <property type="entry name" value="C-terminal effector domain of the bipartite response regulators"/>
    <property type="match status" value="1"/>
</dbReference>
<dbReference type="RefSeq" id="WP_012163856.1">
    <property type="nucleotide sequence ID" value="NC_009925.1"/>
</dbReference>
<proteinExistence type="predicted"/>
<dbReference type="CDD" id="cd19935">
    <property type="entry name" value="REC_OmpR_CusR-like"/>
    <property type="match status" value="1"/>
</dbReference>
<dbReference type="GO" id="GO:0032993">
    <property type="term" value="C:protein-DNA complex"/>
    <property type="evidence" value="ECO:0007669"/>
    <property type="project" value="TreeGrafter"/>
</dbReference>
<dbReference type="AlphaFoldDB" id="B0C160"/>
<name>B0C160_ACAM1</name>
<dbReference type="EMBL" id="CP000828">
    <property type="protein sequence ID" value="ABW28458.1"/>
    <property type="molecule type" value="Genomic_DNA"/>
</dbReference>
<dbReference type="Pfam" id="PF00072">
    <property type="entry name" value="Response_reg"/>
    <property type="match status" value="1"/>
</dbReference>
<dbReference type="InterPro" id="IPR001867">
    <property type="entry name" value="OmpR/PhoB-type_DNA-bd"/>
</dbReference>
<evidence type="ECO:0000256" key="4">
    <source>
        <dbReference type="ARBA" id="ARBA00023125"/>
    </source>
</evidence>
<feature type="modified residue" description="4-aspartylphosphate" evidence="6">
    <location>
        <position position="51"/>
    </location>
</feature>
<keyword evidence="2" id="KW-0902">Two-component regulatory system</keyword>
<feature type="domain" description="Response regulatory" evidence="8">
    <location>
        <begin position="2"/>
        <end position="116"/>
    </location>
</feature>
<evidence type="ECO:0000313" key="10">
    <source>
        <dbReference type="EMBL" id="ABW28458.1"/>
    </source>
</evidence>
<dbReference type="CDD" id="cd00383">
    <property type="entry name" value="trans_reg_C"/>
    <property type="match status" value="1"/>
</dbReference>
<dbReference type="STRING" id="329726.AM1_3466"/>
<reference evidence="10 11" key="1">
    <citation type="journal article" date="2008" name="Proc. Natl. Acad. Sci. U.S.A.">
        <title>Niche adaptation and genome expansion in the chlorophyll d-producing cyanobacterium Acaryochloris marina.</title>
        <authorList>
            <person name="Swingley W.D."/>
            <person name="Chen M."/>
            <person name="Cheung P.C."/>
            <person name="Conrad A.L."/>
            <person name="Dejesa L.C."/>
            <person name="Hao J."/>
            <person name="Honchak B.M."/>
            <person name="Karbach L.E."/>
            <person name="Kurdoglu A."/>
            <person name="Lahiri S."/>
            <person name="Mastrian S.D."/>
            <person name="Miyashita H."/>
            <person name="Page L."/>
            <person name="Ramakrishna P."/>
            <person name="Satoh S."/>
            <person name="Sattley W.M."/>
            <person name="Shimada Y."/>
            <person name="Taylor H.L."/>
            <person name="Tomo T."/>
            <person name="Tsuchiya T."/>
            <person name="Wang Z.T."/>
            <person name="Raymond J."/>
            <person name="Mimuro M."/>
            <person name="Blankenship R.E."/>
            <person name="Touchman J.W."/>
        </authorList>
    </citation>
    <scope>NUCLEOTIDE SEQUENCE [LARGE SCALE GENOMIC DNA]</scope>
    <source>
        <strain evidence="11">MBIC 11017</strain>
    </source>
</reference>
<dbReference type="Pfam" id="PF00486">
    <property type="entry name" value="Trans_reg_C"/>
    <property type="match status" value="1"/>
</dbReference>
<dbReference type="SMART" id="SM00448">
    <property type="entry name" value="REC"/>
    <property type="match status" value="1"/>
</dbReference>
<dbReference type="GO" id="GO:0006355">
    <property type="term" value="P:regulation of DNA-templated transcription"/>
    <property type="evidence" value="ECO:0007669"/>
    <property type="project" value="InterPro"/>
</dbReference>
<dbReference type="PROSITE" id="PS51755">
    <property type="entry name" value="OMPR_PHOB"/>
    <property type="match status" value="1"/>
</dbReference>
<evidence type="ECO:0000259" key="8">
    <source>
        <dbReference type="PROSITE" id="PS50110"/>
    </source>
</evidence>
<evidence type="ECO:0000313" key="11">
    <source>
        <dbReference type="Proteomes" id="UP000000268"/>
    </source>
</evidence>
<dbReference type="SUPFAM" id="SSF52172">
    <property type="entry name" value="CheY-like"/>
    <property type="match status" value="1"/>
</dbReference>
<dbReference type="GO" id="GO:0000976">
    <property type="term" value="F:transcription cis-regulatory region binding"/>
    <property type="evidence" value="ECO:0007669"/>
    <property type="project" value="TreeGrafter"/>
</dbReference>
<dbReference type="Gene3D" id="3.40.50.2300">
    <property type="match status" value="1"/>
</dbReference>
<gene>
    <name evidence="10" type="ordered locus">AM1_3466</name>
</gene>
<keyword evidence="4 7" id="KW-0238">DNA-binding</keyword>
<evidence type="ECO:0000256" key="3">
    <source>
        <dbReference type="ARBA" id="ARBA00023015"/>
    </source>
</evidence>
<keyword evidence="5" id="KW-0804">Transcription</keyword>
<evidence type="ECO:0000256" key="7">
    <source>
        <dbReference type="PROSITE-ProRule" id="PRU01091"/>
    </source>
</evidence>
<dbReference type="OrthoDB" id="516439at2"/>
<keyword evidence="11" id="KW-1185">Reference proteome</keyword>
<dbReference type="PANTHER" id="PTHR48111">
    <property type="entry name" value="REGULATOR OF RPOS"/>
    <property type="match status" value="1"/>
</dbReference>
<dbReference type="Proteomes" id="UP000000268">
    <property type="component" value="Chromosome"/>
</dbReference>
<dbReference type="InterPro" id="IPR036388">
    <property type="entry name" value="WH-like_DNA-bd_sf"/>
</dbReference>
<keyword evidence="3" id="KW-0805">Transcription regulation</keyword>
<dbReference type="eggNOG" id="COG0745">
    <property type="taxonomic scope" value="Bacteria"/>
</dbReference>
<keyword evidence="1 6" id="KW-0597">Phosphoprotein</keyword>
<dbReference type="FunFam" id="3.40.50.2300:FF:000002">
    <property type="entry name" value="DNA-binding response regulator PhoP"/>
    <property type="match status" value="1"/>
</dbReference>
<dbReference type="HOGENOM" id="CLU_000445_30_1_3"/>
<dbReference type="Gene3D" id="6.10.250.690">
    <property type="match status" value="1"/>
</dbReference>
<dbReference type="PROSITE" id="PS50110">
    <property type="entry name" value="RESPONSE_REGULATORY"/>
    <property type="match status" value="1"/>
</dbReference>
<dbReference type="KEGG" id="amr:AM1_3466"/>
<organism evidence="10 11">
    <name type="scientific">Acaryochloris marina (strain MBIC 11017)</name>
    <dbReference type="NCBI Taxonomy" id="329726"/>
    <lineage>
        <taxon>Bacteria</taxon>
        <taxon>Bacillati</taxon>
        <taxon>Cyanobacteriota</taxon>
        <taxon>Cyanophyceae</taxon>
        <taxon>Acaryochloridales</taxon>
        <taxon>Acaryochloridaceae</taxon>
        <taxon>Acaryochloris</taxon>
    </lineage>
</organism>
<dbReference type="GO" id="GO:0005829">
    <property type="term" value="C:cytosol"/>
    <property type="evidence" value="ECO:0007669"/>
    <property type="project" value="TreeGrafter"/>
</dbReference>
<evidence type="ECO:0000256" key="6">
    <source>
        <dbReference type="PROSITE-ProRule" id="PRU00169"/>
    </source>
</evidence>
<dbReference type="InterPro" id="IPR011006">
    <property type="entry name" value="CheY-like_superfamily"/>
</dbReference>
<dbReference type="InterPro" id="IPR001789">
    <property type="entry name" value="Sig_transdc_resp-reg_receiver"/>
</dbReference>
<dbReference type="PANTHER" id="PTHR48111:SF15">
    <property type="entry name" value="OMPR SUBFAMILY"/>
    <property type="match status" value="1"/>
</dbReference>
<accession>B0C160</accession>
<feature type="domain" description="OmpR/PhoB-type" evidence="9">
    <location>
        <begin position="124"/>
        <end position="223"/>
    </location>
</feature>
<dbReference type="Gene3D" id="1.10.10.10">
    <property type="entry name" value="Winged helix-like DNA-binding domain superfamily/Winged helix DNA-binding domain"/>
    <property type="match status" value="1"/>
</dbReference>
<evidence type="ECO:0000256" key="2">
    <source>
        <dbReference type="ARBA" id="ARBA00023012"/>
    </source>
</evidence>
<dbReference type="InterPro" id="IPR016032">
    <property type="entry name" value="Sig_transdc_resp-reg_C-effctor"/>
</dbReference>
<protein>
    <submittedName>
        <fullName evidence="10">Two-component transcriptional regulator</fullName>
    </submittedName>
</protein>
<evidence type="ECO:0000259" key="9">
    <source>
        <dbReference type="PROSITE" id="PS51755"/>
    </source>
</evidence>
<dbReference type="SMART" id="SM00862">
    <property type="entry name" value="Trans_reg_C"/>
    <property type="match status" value="1"/>
</dbReference>
<dbReference type="GO" id="GO:0000156">
    <property type="term" value="F:phosphorelay response regulator activity"/>
    <property type="evidence" value="ECO:0007669"/>
    <property type="project" value="TreeGrafter"/>
</dbReference>
<dbReference type="InterPro" id="IPR039420">
    <property type="entry name" value="WalR-like"/>
</dbReference>
<evidence type="ECO:0000256" key="5">
    <source>
        <dbReference type="ARBA" id="ARBA00023163"/>
    </source>
</evidence>
<feature type="DNA-binding region" description="OmpR/PhoB-type" evidence="7">
    <location>
        <begin position="124"/>
        <end position="223"/>
    </location>
</feature>
<evidence type="ECO:0000256" key="1">
    <source>
        <dbReference type="ARBA" id="ARBA00022553"/>
    </source>
</evidence>